<dbReference type="OrthoDB" id="1917400at2759"/>
<dbReference type="AlphaFoldDB" id="A0A2G9HE38"/>
<organism evidence="2 3">
    <name type="scientific">Handroanthus impetiginosus</name>
    <dbReference type="NCBI Taxonomy" id="429701"/>
    <lineage>
        <taxon>Eukaryota</taxon>
        <taxon>Viridiplantae</taxon>
        <taxon>Streptophyta</taxon>
        <taxon>Embryophyta</taxon>
        <taxon>Tracheophyta</taxon>
        <taxon>Spermatophyta</taxon>
        <taxon>Magnoliopsida</taxon>
        <taxon>eudicotyledons</taxon>
        <taxon>Gunneridae</taxon>
        <taxon>Pentapetalae</taxon>
        <taxon>asterids</taxon>
        <taxon>lamiids</taxon>
        <taxon>Lamiales</taxon>
        <taxon>Bignoniaceae</taxon>
        <taxon>Crescentiina</taxon>
        <taxon>Tabebuia alliance</taxon>
        <taxon>Handroanthus</taxon>
    </lineage>
</organism>
<protein>
    <submittedName>
        <fullName evidence="2">Uncharacterized protein</fullName>
    </submittedName>
</protein>
<keyword evidence="3" id="KW-1185">Reference proteome</keyword>
<comment type="caution">
    <text evidence="2">The sequence shown here is derived from an EMBL/GenBank/DDBJ whole genome shotgun (WGS) entry which is preliminary data.</text>
</comment>
<accession>A0A2G9HE38</accession>
<dbReference type="PANTHER" id="PTHR34666:SF1">
    <property type="entry name" value="OS02G0554800 PROTEIN"/>
    <property type="match status" value="1"/>
</dbReference>
<dbReference type="EMBL" id="NKXS01002016">
    <property type="protein sequence ID" value="PIN15786.1"/>
    <property type="molecule type" value="Genomic_DNA"/>
</dbReference>
<reference evidence="3" key="1">
    <citation type="journal article" date="2018" name="Gigascience">
        <title>Genome assembly of the Pink Ipe (Handroanthus impetiginosus, Bignoniaceae), a highly valued, ecologically keystone Neotropical timber forest tree.</title>
        <authorList>
            <person name="Silva-Junior O.B."/>
            <person name="Grattapaglia D."/>
            <person name="Novaes E."/>
            <person name="Collevatti R.G."/>
        </authorList>
    </citation>
    <scope>NUCLEOTIDE SEQUENCE [LARGE SCALE GENOMIC DNA]</scope>
    <source>
        <strain evidence="3">cv. UFG-1</strain>
    </source>
</reference>
<evidence type="ECO:0000313" key="2">
    <source>
        <dbReference type="EMBL" id="PIN15786.1"/>
    </source>
</evidence>
<dbReference type="Proteomes" id="UP000231279">
    <property type="component" value="Unassembled WGS sequence"/>
</dbReference>
<dbReference type="PANTHER" id="PTHR34666">
    <property type="entry name" value="EXPRESSED PROTEIN"/>
    <property type="match status" value="1"/>
</dbReference>
<sequence>MITEEFSFPIISSNNVVHLTVLPPLWRISSINQSDADRLELQENAGRNIINKRKVISRSFSEVEGEIINKENNDTINLEKAEAEAEAEAQEKMDMLWEDFNDEAASNYSVENTTASDTHELFNDHTTNNDFHVPEYSEFEGDQPNSTIVHESERPCRKRKKQLETVGKMIKKLFLLQNMARIKKRGPTPN</sequence>
<proteinExistence type="predicted"/>
<name>A0A2G9HE38_9LAMI</name>
<evidence type="ECO:0000313" key="3">
    <source>
        <dbReference type="Proteomes" id="UP000231279"/>
    </source>
</evidence>
<keyword evidence="1" id="KW-0175">Coiled coil</keyword>
<gene>
    <name evidence="2" type="ORF">CDL12_11595</name>
</gene>
<feature type="coiled-coil region" evidence="1">
    <location>
        <begin position="68"/>
        <end position="98"/>
    </location>
</feature>
<evidence type="ECO:0000256" key="1">
    <source>
        <dbReference type="SAM" id="Coils"/>
    </source>
</evidence>